<dbReference type="PANTHER" id="PTHR43384">
    <property type="entry name" value="SEPTUM SITE-DETERMINING PROTEIN MIND HOMOLOG, CHLOROPLASTIC-RELATED"/>
    <property type="match status" value="1"/>
</dbReference>
<dbReference type="InterPro" id="IPR027417">
    <property type="entry name" value="P-loop_NTPase"/>
</dbReference>
<dbReference type="GO" id="GO:0005829">
    <property type="term" value="C:cytosol"/>
    <property type="evidence" value="ECO:0007669"/>
    <property type="project" value="TreeGrafter"/>
</dbReference>
<dbReference type="EMBL" id="CP134879">
    <property type="protein sequence ID" value="WNM23857.1"/>
    <property type="molecule type" value="Genomic_DNA"/>
</dbReference>
<feature type="domain" description="CobQ/CobB/MinD/ParA nucleotide binding" evidence="4">
    <location>
        <begin position="137"/>
        <end position="362"/>
    </location>
</feature>
<dbReference type="GO" id="GO:0005524">
    <property type="term" value="F:ATP binding"/>
    <property type="evidence" value="ECO:0007669"/>
    <property type="project" value="UniProtKB-KW"/>
</dbReference>
<dbReference type="GO" id="GO:0051782">
    <property type="term" value="P:negative regulation of cell division"/>
    <property type="evidence" value="ECO:0007669"/>
    <property type="project" value="TreeGrafter"/>
</dbReference>
<protein>
    <recommendedName>
        <fullName evidence="4">CobQ/CobB/MinD/ParA nucleotide binding domain-containing protein</fullName>
    </recommendedName>
</protein>
<dbReference type="PANTHER" id="PTHR43384:SF6">
    <property type="entry name" value="SEPTUM SITE-DETERMINING PROTEIN MIND HOMOLOG, CHLOROPLASTIC"/>
    <property type="match status" value="1"/>
</dbReference>
<sequence length="423" mass="43177">MTVLTVLLAVRGAAETRLAQSLDGHPDIAVTRRCADLAETLAAAHAGLGRVAVVSDQPHLDRDSLAQLGQAGVVVIGAPSTIDAADHLSALGIVEVLPVAADESAIIETVLAAGDRSASCPPPPPVAPDPGGRGALIAVCGPAGAPGRTTVAVNLAAHLAAAGVRTLCADVDTYGGAVAHAFGLLDEAPGMAALARASLAGALRDDTIERYAVSVAPGLRVLGGISRPDRWPELSRSALEPVWERLASHAGAVVVDCGFCLEEDEDLAYDTLAPQRNGATLSALSAADVVVVVGRAEPLGIERLVLTLQMLDDSGRAQAARRLVVVNRVRESVVGPRPHQAVADALRRFAGVEQVWPIPDDPTACDVATLAGRTLRECAPRSAASRSLAALAEEIAGAVSGEPGLSQARTARAGARVGPGMRH</sequence>
<evidence type="ECO:0000256" key="3">
    <source>
        <dbReference type="SAM" id="MobiDB-lite"/>
    </source>
</evidence>
<dbReference type="SUPFAM" id="SSF52540">
    <property type="entry name" value="P-loop containing nucleoside triphosphate hydrolases"/>
    <property type="match status" value="1"/>
</dbReference>
<evidence type="ECO:0000256" key="2">
    <source>
        <dbReference type="ARBA" id="ARBA00022840"/>
    </source>
</evidence>
<accession>A0AA96FDQ4</accession>
<dbReference type="Proteomes" id="UP001303408">
    <property type="component" value="Chromosome"/>
</dbReference>
<evidence type="ECO:0000313" key="5">
    <source>
        <dbReference type="EMBL" id="WNM23857.1"/>
    </source>
</evidence>
<dbReference type="GO" id="GO:0009898">
    <property type="term" value="C:cytoplasmic side of plasma membrane"/>
    <property type="evidence" value="ECO:0007669"/>
    <property type="project" value="TreeGrafter"/>
</dbReference>
<dbReference type="InterPro" id="IPR050625">
    <property type="entry name" value="ParA/MinD_ATPase"/>
</dbReference>
<dbReference type="InterPro" id="IPR002586">
    <property type="entry name" value="CobQ/CobB/MinD/ParA_Nub-bd_dom"/>
</dbReference>
<dbReference type="EMBL" id="CP134880">
    <property type="protein sequence ID" value="WNM26696.1"/>
    <property type="molecule type" value="Genomic_DNA"/>
</dbReference>
<keyword evidence="2" id="KW-0067">ATP-binding</keyword>
<feature type="region of interest" description="Disordered" evidence="3">
    <location>
        <begin position="403"/>
        <end position="423"/>
    </location>
</feature>
<name>A0AA96F4V4_9MICO</name>
<keyword evidence="7" id="KW-1185">Reference proteome</keyword>
<proteinExistence type="predicted"/>
<dbReference type="Pfam" id="PF01656">
    <property type="entry name" value="CbiA"/>
    <property type="match status" value="1"/>
</dbReference>
<reference evidence="5 7" key="1">
    <citation type="submission" date="2023-09" db="EMBL/GenBank/DDBJ databases">
        <title>Demequina sp. a novel bacteria isolated from Capsicum annuum.</title>
        <authorList>
            <person name="Humaira Z."/>
            <person name="Lee J."/>
            <person name="Cho D."/>
        </authorList>
    </citation>
    <scope>NUCLEOTIDE SEQUENCE [LARGE SCALE GENOMIC DNA]</scope>
    <source>
        <strain evidence="5 7">OYTSA14</strain>
        <strain evidence="6">PMTSA13</strain>
    </source>
</reference>
<dbReference type="Proteomes" id="UP001304125">
    <property type="component" value="Chromosome"/>
</dbReference>
<accession>A0AA96F4V4</accession>
<organism evidence="5 7">
    <name type="scientific">Demequina capsici</name>
    <dbReference type="NCBI Taxonomy" id="3075620"/>
    <lineage>
        <taxon>Bacteria</taxon>
        <taxon>Bacillati</taxon>
        <taxon>Actinomycetota</taxon>
        <taxon>Actinomycetes</taxon>
        <taxon>Micrococcales</taxon>
        <taxon>Demequinaceae</taxon>
        <taxon>Demequina</taxon>
    </lineage>
</organism>
<dbReference type="AlphaFoldDB" id="A0AA96F4V4"/>
<dbReference type="GO" id="GO:0016887">
    <property type="term" value="F:ATP hydrolysis activity"/>
    <property type="evidence" value="ECO:0007669"/>
    <property type="project" value="TreeGrafter"/>
</dbReference>
<keyword evidence="1" id="KW-0547">Nucleotide-binding</keyword>
<dbReference type="Gene3D" id="3.40.50.300">
    <property type="entry name" value="P-loop containing nucleotide triphosphate hydrolases"/>
    <property type="match status" value="1"/>
</dbReference>
<dbReference type="KEGG" id="dcp:RN607_10885"/>
<dbReference type="RefSeq" id="WP_313497090.1">
    <property type="nucleotide sequence ID" value="NZ_CP134879.1"/>
</dbReference>
<evidence type="ECO:0000313" key="6">
    <source>
        <dbReference type="EMBL" id="WNM26696.1"/>
    </source>
</evidence>
<gene>
    <name evidence="5" type="ORF">RN606_10885</name>
    <name evidence="6" type="ORF">RN607_10885</name>
</gene>
<evidence type="ECO:0000256" key="1">
    <source>
        <dbReference type="ARBA" id="ARBA00022741"/>
    </source>
</evidence>
<evidence type="ECO:0000259" key="4">
    <source>
        <dbReference type="Pfam" id="PF01656"/>
    </source>
</evidence>
<evidence type="ECO:0000313" key="7">
    <source>
        <dbReference type="Proteomes" id="UP001304125"/>
    </source>
</evidence>